<evidence type="ECO:0000256" key="3">
    <source>
        <dbReference type="ARBA" id="ARBA00022827"/>
    </source>
</evidence>
<keyword evidence="3" id="KW-0274">FAD</keyword>
<evidence type="ECO:0000313" key="6">
    <source>
        <dbReference type="EMBL" id="KAK4495032.1"/>
    </source>
</evidence>
<dbReference type="InterPro" id="IPR016166">
    <property type="entry name" value="FAD-bd_PCMH"/>
</dbReference>
<dbReference type="InterPro" id="IPR006094">
    <property type="entry name" value="Oxid_FAD_bind_N"/>
</dbReference>
<dbReference type="Gene3D" id="3.30.465.10">
    <property type="match status" value="1"/>
</dbReference>
<dbReference type="InterPro" id="IPR050416">
    <property type="entry name" value="FAD-linked_Oxidoreductase"/>
</dbReference>
<name>A0ABR0E0U8_ZASCE</name>
<dbReference type="InterPro" id="IPR016169">
    <property type="entry name" value="FAD-bd_PCMH_sub2"/>
</dbReference>
<organism evidence="6 7">
    <name type="scientific">Zasmidium cellare</name>
    <name type="common">Wine cellar mold</name>
    <name type="synonym">Racodium cellare</name>
    <dbReference type="NCBI Taxonomy" id="395010"/>
    <lineage>
        <taxon>Eukaryota</taxon>
        <taxon>Fungi</taxon>
        <taxon>Dikarya</taxon>
        <taxon>Ascomycota</taxon>
        <taxon>Pezizomycotina</taxon>
        <taxon>Dothideomycetes</taxon>
        <taxon>Dothideomycetidae</taxon>
        <taxon>Mycosphaerellales</taxon>
        <taxon>Mycosphaerellaceae</taxon>
        <taxon>Zasmidium</taxon>
    </lineage>
</organism>
<accession>A0ABR0E0U8</accession>
<keyword evidence="7" id="KW-1185">Reference proteome</keyword>
<keyword evidence="4" id="KW-0560">Oxidoreductase</keyword>
<reference evidence="6 7" key="1">
    <citation type="journal article" date="2023" name="G3 (Bethesda)">
        <title>A chromosome-level genome assembly of Zasmidium syzygii isolated from banana leaves.</title>
        <authorList>
            <person name="van Westerhoven A.C."/>
            <person name="Mehrabi R."/>
            <person name="Talebi R."/>
            <person name="Steentjes M.B.F."/>
            <person name="Corcolon B."/>
            <person name="Chong P.A."/>
            <person name="Kema G.H.J."/>
            <person name="Seidl M.F."/>
        </authorList>
    </citation>
    <scope>NUCLEOTIDE SEQUENCE [LARGE SCALE GENOMIC DNA]</scope>
    <source>
        <strain evidence="6 7">P124</strain>
    </source>
</reference>
<dbReference type="Gene3D" id="3.40.462.20">
    <property type="match status" value="1"/>
</dbReference>
<evidence type="ECO:0000256" key="4">
    <source>
        <dbReference type="ARBA" id="ARBA00023002"/>
    </source>
</evidence>
<comment type="similarity">
    <text evidence="1">Belongs to the oxygen-dependent FAD-linked oxidoreductase family.</text>
</comment>
<dbReference type="Pfam" id="PF01565">
    <property type="entry name" value="FAD_binding_4"/>
    <property type="match status" value="1"/>
</dbReference>
<dbReference type="InterPro" id="IPR016167">
    <property type="entry name" value="FAD-bd_PCMH_sub1"/>
</dbReference>
<protein>
    <recommendedName>
        <fullName evidence="5">FAD-binding PCMH-type domain-containing protein</fullName>
    </recommendedName>
</protein>
<dbReference type="Proteomes" id="UP001305779">
    <property type="component" value="Unassembled WGS sequence"/>
</dbReference>
<feature type="domain" description="FAD-binding PCMH-type" evidence="5">
    <location>
        <begin position="41"/>
        <end position="207"/>
    </location>
</feature>
<dbReference type="InterPro" id="IPR036318">
    <property type="entry name" value="FAD-bd_PCMH-like_sf"/>
</dbReference>
<dbReference type="EMBL" id="JAXOVC010000012">
    <property type="protein sequence ID" value="KAK4495032.1"/>
    <property type="molecule type" value="Genomic_DNA"/>
</dbReference>
<evidence type="ECO:0000259" key="5">
    <source>
        <dbReference type="PROSITE" id="PS51387"/>
    </source>
</evidence>
<gene>
    <name evidence="6" type="ORF">PRZ48_013359</name>
</gene>
<sequence length="469" mass="50464">MTSNDLVTQAKAFFKDHTHIPFFTPSSSDYDPIRKSYILNTGIIPLGIARPQSATDVASIVKLCTTHSIPFTVRSGGHDLFGRCFAPDALAIDMRDLKSVTVNEKTLTATIGGGIVVNDLAKALAEKHLAAPMGSIGSVGFVGWASHGGYGQLGTNYGLGVDSIVGATVVNAEGKLVKADEEMLIGIKGGGGCLGVIAELEIKVAKLEKTLAGAILYESSNLTKTISDFYSGYQALDQAGNLPSPLGIQSSVANIPGMGKLFLVGFLWSSPDFDQGWRVLDQLKSLATAIHVDVKEQTIPEWQAATDALVPHATYGRDTSVNIHSFTSDVLDVVGKHVTQMPEDHATLFSIHELRAKSYSCSDSLTSSSVFPNRTPHLVLELIASSSTPEGTKVAWDWASAFKRELEEVARKENVLLERSYVSLTPPEIVDFGVVYGDQWGVLKSLKKKYDPGNVFDGAMVKFKEEDLK</sequence>
<dbReference type="PANTHER" id="PTHR42973">
    <property type="entry name" value="BINDING OXIDOREDUCTASE, PUTATIVE (AFU_ORTHOLOGUE AFUA_1G17690)-RELATED"/>
    <property type="match status" value="1"/>
</dbReference>
<proteinExistence type="inferred from homology"/>
<evidence type="ECO:0000256" key="1">
    <source>
        <dbReference type="ARBA" id="ARBA00005466"/>
    </source>
</evidence>
<dbReference type="SUPFAM" id="SSF56176">
    <property type="entry name" value="FAD-binding/transporter-associated domain-like"/>
    <property type="match status" value="1"/>
</dbReference>
<dbReference type="PANTHER" id="PTHR42973:SF7">
    <property type="entry name" value="FAD-BINDING PCMH-TYPE DOMAIN-CONTAINING PROTEIN"/>
    <property type="match status" value="1"/>
</dbReference>
<dbReference type="PROSITE" id="PS51387">
    <property type="entry name" value="FAD_PCMH"/>
    <property type="match status" value="1"/>
</dbReference>
<keyword evidence="2" id="KW-0285">Flavoprotein</keyword>
<evidence type="ECO:0000256" key="2">
    <source>
        <dbReference type="ARBA" id="ARBA00022630"/>
    </source>
</evidence>
<dbReference type="Gene3D" id="3.30.43.10">
    <property type="entry name" value="Uridine Diphospho-n-acetylenolpyruvylglucosamine Reductase, domain 2"/>
    <property type="match status" value="1"/>
</dbReference>
<comment type="caution">
    <text evidence="6">The sequence shown here is derived from an EMBL/GenBank/DDBJ whole genome shotgun (WGS) entry which is preliminary data.</text>
</comment>
<evidence type="ECO:0000313" key="7">
    <source>
        <dbReference type="Proteomes" id="UP001305779"/>
    </source>
</evidence>